<dbReference type="InterPro" id="IPR042490">
    <property type="entry name" value="Thio_Ohase/BAAT_N"/>
</dbReference>
<dbReference type="Proteomes" id="UP000762676">
    <property type="component" value="Unassembled WGS sequence"/>
</dbReference>
<dbReference type="Gene3D" id="2.60.40.2240">
    <property type="entry name" value="Acyl-CoA thioester hydrolase/BAAT N-terminal domain"/>
    <property type="match status" value="1"/>
</dbReference>
<keyword evidence="6" id="KW-1185">Reference proteome</keyword>
<dbReference type="SUPFAM" id="SSF53474">
    <property type="entry name" value="alpha/beta-Hydrolases"/>
    <property type="match status" value="1"/>
</dbReference>
<evidence type="ECO:0000259" key="4">
    <source>
        <dbReference type="Pfam" id="PF08840"/>
    </source>
</evidence>
<evidence type="ECO:0000313" key="6">
    <source>
        <dbReference type="Proteomes" id="UP000762676"/>
    </source>
</evidence>
<dbReference type="GO" id="GO:0047617">
    <property type="term" value="F:fatty acyl-CoA hydrolase activity"/>
    <property type="evidence" value="ECO:0007669"/>
    <property type="project" value="TreeGrafter"/>
</dbReference>
<feature type="domain" description="BAAT/Acyl-CoA thioester hydrolase C-terminal" evidence="4">
    <location>
        <begin position="137"/>
        <end position="338"/>
    </location>
</feature>
<dbReference type="EMBL" id="BMAT01013274">
    <property type="protein sequence ID" value="GFS08943.1"/>
    <property type="molecule type" value="Genomic_DNA"/>
</dbReference>
<evidence type="ECO:0000313" key="5">
    <source>
        <dbReference type="EMBL" id="GFS08943.1"/>
    </source>
</evidence>
<dbReference type="InterPro" id="IPR029058">
    <property type="entry name" value="AB_hydrolase_fold"/>
</dbReference>
<dbReference type="InterPro" id="IPR006862">
    <property type="entry name" value="Thio_Ohase/aa_AcTrfase"/>
</dbReference>
<comment type="similarity">
    <text evidence="1">Belongs to the C/M/P thioester hydrolase family.</text>
</comment>
<dbReference type="Gene3D" id="3.40.50.1820">
    <property type="entry name" value="alpha/beta hydrolase"/>
    <property type="match status" value="1"/>
</dbReference>
<name>A0AAV4IF97_9GAST</name>
<sequence length="340" mass="38145">MGLFWSMRSKPGGPNRRLFKSDVMSPYRVSIQVLSGFWNFEDLPWETSEGVCLASRQLLRSYCKPGVKRVILEEDGLYGTLFFPPGEGPFPAVMDMFGFTNECLELRSALLASHGIASFVLKYIGYKDLPNKDRYLDLHYFLRAFDFLASHPNVDEHALGGIATCAGASFLLLIASKRPKMKCCVMINGILYPLGATQEVEGEMINTLEVLLREAYVVDDKLLMQTIYKPGYERLVVPGWRHGAKMLFIQGLGDESVGPECLERLLPLIPSSFSDSVKVLKYAGAGHLLEPPFSPHALFNFNPLLEKNLVWGGDPELHARAQEDSWPKILNFLHENLKNG</sequence>
<dbReference type="AlphaFoldDB" id="A0AAV4IF97"/>
<evidence type="ECO:0000256" key="1">
    <source>
        <dbReference type="ARBA" id="ARBA00006538"/>
    </source>
</evidence>
<feature type="active site" description="Charge relay system" evidence="2">
    <location>
        <position position="287"/>
    </location>
</feature>
<dbReference type="GO" id="GO:0006637">
    <property type="term" value="P:acyl-CoA metabolic process"/>
    <property type="evidence" value="ECO:0007669"/>
    <property type="project" value="InterPro"/>
</dbReference>
<feature type="active site" description="Charge relay system" evidence="2">
    <location>
        <position position="254"/>
    </location>
</feature>
<feature type="domain" description="Acyl-CoA thioester hydrolase/bile acid-CoA amino acid N-acetyltransferase" evidence="3">
    <location>
        <begin position="1"/>
        <end position="73"/>
    </location>
</feature>
<dbReference type="PANTHER" id="PTHR10824:SF4">
    <property type="entry name" value="ACYL-COENZYME A THIOESTERASE 1-LIKE"/>
    <property type="match status" value="1"/>
</dbReference>
<proteinExistence type="inferred from homology"/>
<evidence type="ECO:0000259" key="3">
    <source>
        <dbReference type="Pfam" id="PF04775"/>
    </source>
</evidence>
<feature type="active site" description="Charge relay system" evidence="2">
    <location>
        <position position="165"/>
    </location>
</feature>
<protein>
    <submittedName>
        <fullName evidence="5">Acyl-coenzyme A amino acid N-acyltransferase 1</fullName>
    </submittedName>
</protein>
<dbReference type="GO" id="GO:0006631">
    <property type="term" value="P:fatty acid metabolic process"/>
    <property type="evidence" value="ECO:0007669"/>
    <property type="project" value="TreeGrafter"/>
</dbReference>
<accession>A0AAV4IF97</accession>
<dbReference type="InterPro" id="IPR014940">
    <property type="entry name" value="BAAT_C"/>
</dbReference>
<dbReference type="Pfam" id="PF04775">
    <property type="entry name" value="Bile_Hydr_Trans"/>
    <property type="match status" value="1"/>
</dbReference>
<dbReference type="InterPro" id="IPR016662">
    <property type="entry name" value="Acyl-CoA_thioEstase_long-chain"/>
</dbReference>
<reference evidence="5 6" key="1">
    <citation type="journal article" date="2021" name="Elife">
        <title>Chloroplast acquisition without the gene transfer in kleptoplastic sea slugs, Plakobranchus ocellatus.</title>
        <authorList>
            <person name="Maeda T."/>
            <person name="Takahashi S."/>
            <person name="Yoshida T."/>
            <person name="Shimamura S."/>
            <person name="Takaki Y."/>
            <person name="Nagai Y."/>
            <person name="Toyoda A."/>
            <person name="Suzuki Y."/>
            <person name="Arimoto A."/>
            <person name="Ishii H."/>
            <person name="Satoh N."/>
            <person name="Nishiyama T."/>
            <person name="Hasebe M."/>
            <person name="Maruyama T."/>
            <person name="Minagawa J."/>
            <person name="Obokata J."/>
            <person name="Shigenobu S."/>
        </authorList>
    </citation>
    <scope>NUCLEOTIDE SEQUENCE [LARGE SCALE GENOMIC DNA]</scope>
</reference>
<gene>
    <name evidence="5" type="ORF">ElyMa_006608100</name>
</gene>
<dbReference type="Pfam" id="PF08840">
    <property type="entry name" value="BAAT_C"/>
    <property type="match status" value="1"/>
</dbReference>
<dbReference type="PIRSF" id="PIRSF016521">
    <property type="entry name" value="Acyl-CoA_hydro"/>
    <property type="match status" value="1"/>
</dbReference>
<evidence type="ECO:0000256" key="2">
    <source>
        <dbReference type="PIRSR" id="PIRSR016521-1"/>
    </source>
</evidence>
<dbReference type="PANTHER" id="PTHR10824">
    <property type="entry name" value="ACYL-COENZYME A THIOESTERASE-RELATED"/>
    <property type="match status" value="1"/>
</dbReference>
<comment type="caution">
    <text evidence="5">The sequence shown here is derived from an EMBL/GenBank/DDBJ whole genome shotgun (WGS) entry which is preliminary data.</text>
</comment>
<organism evidence="5 6">
    <name type="scientific">Elysia marginata</name>
    <dbReference type="NCBI Taxonomy" id="1093978"/>
    <lineage>
        <taxon>Eukaryota</taxon>
        <taxon>Metazoa</taxon>
        <taxon>Spiralia</taxon>
        <taxon>Lophotrochozoa</taxon>
        <taxon>Mollusca</taxon>
        <taxon>Gastropoda</taxon>
        <taxon>Heterobranchia</taxon>
        <taxon>Euthyneura</taxon>
        <taxon>Panpulmonata</taxon>
        <taxon>Sacoglossa</taxon>
        <taxon>Placobranchoidea</taxon>
        <taxon>Plakobranchidae</taxon>
        <taxon>Elysia</taxon>
    </lineage>
</organism>